<keyword evidence="17" id="KW-1185">Reference proteome</keyword>
<evidence type="ECO:0000256" key="8">
    <source>
        <dbReference type="ARBA" id="ARBA00022741"/>
    </source>
</evidence>
<feature type="domain" description="Histidine kinase" evidence="14">
    <location>
        <begin position="211"/>
        <end position="410"/>
    </location>
</feature>
<dbReference type="Pfam" id="PF00672">
    <property type="entry name" value="HAMP"/>
    <property type="match status" value="1"/>
</dbReference>
<evidence type="ECO:0000256" key="10">
    <source>
        <dbReference type="ARBA" id="ARBA00022840"/>
    </source>
</evidence>
<dbReference type="SMART" id="SM00304">
    <property type="entry name" value="HAMP"/>
    <property type="match status" value="1"/>
</dbReference>
<dbReference type="CDD" id="cd00075">
    <property type="entry name" value="HATPase"/>
    <property type="match status" value="1"/>
</dbReference>
<dbReference type="InterPro" id="IPR003660">
    <property type="entry name" value="HAMP_dom"/>
</dbReference>
<keyword evidence="4" id="KW-1003">Cell membrane</keyword>
<dbReference type="InterPro" id="IPR003594">
    <property type="entry name" value="HATPase_dom"/>
</dbReference>
<evidence type="ECO:0000259" key="15">
    <source>
        <dbReference type="PROSITE" id="PS50885"/>
    </source>
</evidence>
<dbReference type="Pfam" id="PF02518">
    <property type="entry name" value="HATPase_c"/>
    <property type="match status" value="1"/>
</dbReference>
<dbReference type="AlphaFoldDB" id="A0A7W3IR70"/>
<evidence type="ECO:0000256" key="6">
    <source>
        <dbReference type="ARBA" id="ARBA00022679"/>
    </source>
</evidence>
<dbReference type="InterPro" id="IPR005467">
    <property type="entry name" value="His_kinase_dom"/>
</dbReference>
<dbReference type="Gene3D" id="6.10.340.10">
    <property type="match status" value="1"/>
</dbReference>
<dbReference type="SUPFAM" id="SSF55874">
    <property type="entry name" value="ATPase domain of HSP90 chaperone/DNA topoisomerase II/histidine kinase"/>
    <property type="match status" value="1"/>
</dbReference>
<dbReference type="GO" id="GO:0005524">
    <property type="term" value="F:ATP binding"/>
    <property type="evidence" value="ECO:0007669"/>
    <property type="project" value="UniProtKB-KW"/>
</dbReference>
<evidence type="ECO:0000256" key="9">
    <source>
        <dbReference type="ARBA" id="ARBA00022777"/>
    </source>
</evidence>
<evidence type="ECO:0000256" key="11">
    <source>
        <dbReference type="ARBA" id="ARBA00022989"/>
    </source>
</evidence>
<dbReference type="PANTHER" id="PTHR44936">
    <property type="entry name" value="SENSOR PROTEIN CREC"/>
    <property type="match status" value="1"/>
</dbReference>
<feature type="transmembrane region" description="Helical" evidence="13">
    <location>
        <begin position="129"/>
        <end position="148"/>
    </location>
</feature>
<evidence type="ECO:0000313" key="17">
    <source>
        <dbReference type="Proteomes" id="UP000523079"/>
    </source>
</evidence>
<keyword evidence="9 16" id="KW-0418">Kinase</keyword>
<dbReference type="GO" id="GO:0000155">
    <property type="term" value="F:phosphorelay sensor kinase activity"/>
    <property type="evidence" value="ECO:0007669"/>
    <property type="project" value="InterPro"/>
</dbReference>
<evidence type="ECO:0000256" key="13">
    <source>
        <dbReference type="SAM" id="Phobius"/>
    </source>
</evidence>
<sequence>MRTGLRLRITASIAAVVLVAVAGLAVAVHLLVIQNRIDAQRSNADAQIRAAIEIYQATDLLSFGAQVNDPALPSRLRDAVRADGARATLVTGGSTRELWAAGRSGSTVLSIRSTFAAVDPGVRAVDQSLLVAGVATVVLASLIGAGLATGLSRRLRLAAGAARAVSRGEDTSLRAAVGPGHDEVGALADAVDAMAERLAEQLRSEQRVTADVAHDLRTPVTGLAAAASLLDDSRPAQLVRDRVAALTSLVQDLLEVARLDTGVETAELEHVVLPELVRRSVDRGIATGEYPAGAVEVYGGGDQVMILTDPRRLDRVISNLVRNALRHGRAPVEIDTQAHRIMITDHGPGFSPEFLAAGPQRFRQDSTHRDGHGLGLIIATGQAGVLGARLSFQNAPEGGARVIIDLPGSAPRSDA</sequence>
<keyword evidence="13" id="KW-0472">Membrane</keyword>
<dbReference type="CDD" id="cd00082">
    <property type="entry name" value="HisKA"/>
    <property type="match status" value="1"/>
</dbReference>
<dbReference type="EMBL" id="JACGWT010000002">
    <property type="protein sequence ID" value="MBA8793733.1"/>
    <property type="molecule type" value="Genomic_DNA"/>
</dbReference>
<keyword evidence="8" id="KW-0547">Nucleotide-binding</keyword>
<gene>
    <name evidence="16" type="ORF">FHX74_001338</name>
</gene>
<evidence type="ECO:0000256" key="12">
    <source>
        <dbReference type="ARBA" id="ARBA00023012"/>
    </source>
</evidence>
<feature type="transmembrane region" description="Helical" evidence="13">
    <location>
        <begin position="12"/>
        <end position="33"/>
    </location>
</feature>
<organism evidence="16 17">
    <name type="scientific">Microlunatus kandeliicorticis</name>
    <dbReference type="NCBI Taxonomy" id="1759536"/>
    <lineage>
        <taxon>Bacteria</taxon>
        <taxon>Bacillati</taxon>
        <taxon>Actinomycetota</taxon>
        <taxon>Actinomycetes</taxon>
        <taxon>Propionibacteriales</taxon>
        <taxon>Propionibacteriaceae</taxon>
        <taxon>Microlunatus</taxon>
    </lineage>
</organism>
<evidence type="ECO:0000256" key="4">
    <source>
        <dbReference type="ARBA" id="ARBA00022475"/>
    </source>
</evidence>
<accession>A0A7W3IR70</accession>
<dbReference type="Gene3D" id="3.30.565.10">
    <property type="entry name" value="Histidine kinase-like ATPase, C-terminal domain"/>
    <property type="match status" value="1"/>
</dbReference>
<evidence type="ECO:0000256" key="3">
    <source>
        <dbReference type="ARBA" id="ARBA00012438"/>
    </source>
</evidence>
<dbReference type="EC" id="2.7.13.3" evidence="3"/>
<dbReference type="GO" id="GO:0005886">
    <property type="term" value="C:plasma membrane"/>
    <property type="evidence" value="ECO:0007669"/>
    <property type="project" value="UniProtKB-SubCell"/>
</dbReference>
<keyword evidence="6" id="KW-0808">Transferase</keyword>
<name>A0A7W3IR70_9ACTN</name>
<dbReference type="RefSeq" id="WP_182559310.1">
    <property type="nucleotide sequence ID" value="NZ_JACGWT010000002.1"/>
</dbReference>
<dbReference type="SMART" id="SM00388">
    <property type="entry name" value="HisKA"/>
    <property type="match status" value="1"/>
</dbReference>
<keyword evidence="10" id="KW-0067">ATP-binding</keyword>
<dbReference type="InterPro" id="IPR050980">
    <property type="entry name" value="2C_sensor_his_kinase"/>
</dbReference>
<comment type="subcellular location">
    <subcellularLocation>
        <location evidence="2">Cell membrane</location>
        <topology evidence="2">Multi-pass membrane protein</topology>
    </subcellularLocation>
</comment>
<dbReference type="PANTHER" id="PTHR44936:SF9">
    <property type="entry name" value="SENSOR PROTEIN CREC"/>
    <property type="match status" value="1"/>
</dbReference>
<dbReference type="InterPro" id="IPR003661">
    <property type="entry name" value="HisK_dim/P_dom"/>
</dbReference>
<keyword evidence="7 13" id="KW-0812">Transmembrane</keyword>
<evidence type="ECO:0000256" key="2">
    <source>
        <dbReference type="ARBA" id="ARBA00004651"/>
    </source>
</evidence>
<feature type="domain" description="HAMP" evidence="15">
    <location>
        <begin position="149"/>
        <end position="203"/>
    </location>
</feature>
<comment type="catalytic activity">
    <reaction evidence="1">
        <text>ATP + protein L-histidine = ADP + protein N-phospho-L-histidine.</text>
        <dbReference type="EC" id="2.7.13.3"/>
    </reaction>
</comment>
<keyword evidence="5" id="KW-0597">Phosphoprotein</keyword>
<dbReference type="SMART" id="SM00387">
    <property type="entry name" value="HATPase_c"/>
    <property type="match status" value="1"/>
</dbReference>
<reference evidence="16 17" key="1">
    <citation type="submission" date="2020-07" db="EMBL/GenBank/DDBJ databases">
        <title>Sequencing the genomes of 1000 actinobacteria strains.</title>
        <authorList>
            <person name="Klenk H.-P."/>
        </authorList>
    </citation>
    <scope>NUCLEOTIDE SEQUENCE [LARGE SCALE GENOMIC DNA]</scope>
    <source>
        <strain evidence="16 17">DSM 100723</strain>
    </source>
</reference>
<comment type="caution">
    <text evidence="16">The sequence shown here is derived from an EMBL/GenBank/DDBJ whole genome shotgun (WGS) entry which is preliminary data.</text>
</comment>
<dbReference type="SUPFAM" id="SSF47384">
    <property type="entry name" value="Homodimeric domain of signal transducing histidine kinase"/>
    <property type="match status" value="1"/>
</dbReference>
<dbReference type="Pfam" id="PF00512">
    <property type="entry name" value="HisKA"/>
    <property type="match status" value="1"/>
</dbReference>
<dbReference type="InterPro" id="IPR036890">
    <property type="entry name" value="HATPase_C_sf"/>
</dbReference>
<evidence type="ECO:0000256" key="1">
    <source>
        <dbReference type="ARBA" id="ARBA00000085"/>
    </source>
</evidence>
<evidence type="ECO:0000313" key="16">
    <source>
        <dbReference type="EMBL" id="MBA8793733.1"/>
    </source>
</evidence>
<dbReference type="PROSITE" id="PS50885">
    <property type="entry name" value="HAMP"/>
    <property type="match status" value="1"/>
</dbReference>
<dbReference type="InterPro" id="IPR036097">
    <property type="entry name" value="HisK_dim/P_sf"/>
</dbReference>
<evidence type="ECO:0000256" key="7">
    <source>
        <dbReference type="ARBA" id="ARBA00022692"/>
    </source>
</evidence>
<keyword evidence="12" id="KW-0902">Two-component regulatory system</keyword>
<evidence type="ECO:0000259" key="14">
    <source>
        <dbReference type="PROSITE" id="PS50109"/>
    </source>
</evidence>
<dbReference type="Gene3D" id="1.10.287.130">
    <property type="match status" value="1"/>
</dbReference>
<dbReference type="PROSITE" id="PS50109">
    <property type="entry name" value="HIS_KIN"/>
    <property type="match status" value="1"/>
</dbReference>
<protein>
    <recommendedName>
        <fullName evidence="3">histidine kinase</fullName>
        <ecNumber evidence="3">2.7.13.3</ecNumber>
    </recommendedName>
</protein>
<proteinExistence type="predicted"/>
<evidence type="ECO:0000256" key="5">
    <source>
        <dbReference type="ARBA" id="ARBA00022553"/>
    </source>
</evidence>
<dbReference type="Proteomes" id="UP000523079">
    <property type="component" value="Unassembled WGS sequence"/>
</dbReference>
<keyword evidence="11 13" id="KW-1133">Transmembrane helix</keyword>